<organism evidence="2">
    <name type="scientific">Sipha flava</name>
    <name type="common">yellow sugarcane aphid</name>
    <dbReference type="NCBI Taxonomy" id="143950"/>
    <lineage>
        <taxon>Eukaryota</taxon>
        <taxon>Metazoa</taxon>
        <taxon>Ecdysozoa</taxon>
        <taxon>Arthropoda</taxon>
        <taxon>Hexapoda</taxon>
        <taxon>Insecta</taxon>
        <taxon>Pterygota</taxon>
        <taxon>Neoptera</taxon>
        <taxon>Paraneoptera</taxon>
        <taxon>Hemiptera</taxon>
        <taxon>Sternorrhyncha</taxon>
        <taxon>Aphidomorpha</taxon>
        <taxon>Aphidoidea</taxon>
        <taxon>Aphididae</taxon>
        <taxon>Sipha</taxon>
    </lineage>
</organism>
<evidence type="ECO:0000256" key="1">
    <source>
        <dbReference type="SAM" id="MobiDB-lite"/>
    </source>
</evidence>
<evidence type="ECO:0000313" key="4">
    <source>
        <dbReference type="RefSeq" id="XP_025409982.1"/>
    </source>
</evidence>
<dbReference type="EMBL" id="GGMS01014480">
    <property type="protein sequence ID" value="MBY83683.1"/>
    <property type="molecule type" value="Transcribed_RNA"/>
</dbReference>
<gene>
    <name evidence="4 5" type="primary">LOC112683267</name>
    <name evidence="2" type="ORF">g.18994</name>
</gene>
<evidence type="ECO:0000313" key="5">
    <source>
        <dbReference type="RefSeq" id="XP_025409984.1"/>
    </source>
</evidence>
<accession>A0A2S2R172</accession>
<feature type="compositionally biased region" description="Polar residues" evidence="1">
    <location>
        <begin position="104"/>
        <end position="113"/>
    </location>
</feature>
<feature type="region of interest" description="Disordered" evidence="1">
    <location>
        <begin position="96"/>
        <end position="118"/>
    </location>
</feature>
<evidence type="ECO:0000313" key="3">
    <source>
        <dbReference type="Proteomes" id="UP000694846"/>
    </source>
</evidence>
<protein>
    <submittedName>
        <fullName evidence="4 5">Uncharacterized protein LOC112683267</fullName>
    </submittedName>
</protein>
<feature type="region of interest" description="Disordered" evidence="1">
    <location>
        <begin position="30"/>
        <end position="83"/>
    </location>
</feature>
<dbReference type="GeneID" id="112683267"/>
<sequence>MTEAVVSGKDTRCLFINNGDDLLTLKKVVSKKSDKDDCEKQKHKKSKETNGSELNGNHNKTDSINFDIDNTSSLEPNLEMDSDTDRNITIDSICTQEDRESENIDVSNENSNEADIKNGEKDIQAISIKCSDIPYSPSESVDDIEYNDLDDDDLELNNIKSPASYFNISSRAPLHSHGEFDITLEDDILPLDEEILQINDKKRKFENSPEEEQKTSKVLKLWNIMKYPFQKITTGTSLNENELITSKPEVKNSDDNPMVTNVSENNSDHFEIGESNKLVDPEIEIEVKDTSETSKKFCTIM</sequence>
<dbReference type="AlphaFoldDB" id="A0A2S2R172"/>
<dbReference type="OrthoDB" id="6602498at2759"/>
<dbReference type="RefSeq" id="XP_025409984.1">
    <property type="nucleotide sequence ID" value="XM_025554199.1"/>
</dbReference>
<dbReference type="Proteomes" id="UP000694846">
    <property type="component" value="Unplaced"/>
</dbReference>
<proteinExistence type="predicted"/>
<feature type="compositionally biased region" description="Polar residues" evidence="1">
    <location>
        <begin position="49"/>
        <end position="75"/>
    </location>
</feature>
<dbReference type="RefSeq" id="XP_025409982.1">
    <property type="nucleotide sequence ID" value="XM_025554197.1"/>
</dbReference>
<reference evidence="4 5" key="2">
    <citation type="submission" date="2025-04" db="UniProtKB">
        <authorList>
            <consortium name="RefSeq"/>
        </authorList>
    </citation>
    <scope>IDENTIFICATION</scope>
    <source>
        <tissue evidence="4 5">Whole body</tissue>
    </source>
</reference>
<feature type="compositionally biased region" description="Basic and acidic residues" evidence="1">
    <location>
        <begin position="31"/>
        <end position="40"/>
    </location>
</feature>
<name>A0A2S2R172_9HEMI</name>
<evidence type="ECO:0000313" key="2">
    <source>
        <dbReference type="EMBL" id="MBY83683.1"/>
    </source>
</evidence>
<keyword evidence="3" id="KW-1185">Reference proteome</keyword>
<reference evidence="2" key="1">
    <citation type="submission" date="2018-04" db="EMBL/GenBank/DDBJ databases">
        <title>Transcriptome assembly of Sipha flava.</title>
        <authorList>
            <person name="Scully E.D."/>
            <person name="Geib S.M."/>
            <person name="Palmer N.A."/>
            <person name="Koch K."/>
            <person name="Bradshaw J."/>
            <person name="Heng-Moss T."/>
            <person name="Sarath G."/>
        </authorList>
    </citation>
    <scope>NUCLEOTIDE SEQUENCE</scope>
</reference>